<reference evidence="1 2" key="1">
    <citation type="submission" date="2016-10" db="EMBL/GenBank/DDBJ databases">
        <authorList>
            <person name="de Groot N.N."/>
        </authorList>
    </citation>
    <scope>NUCLEOTIDE SEQUENCE [LARGE SCALE GENOMIC DNA]</scope>
    <source>
        <strain evidence="1 2">R5</strain>
    </source>
</reference>
<dbReference type="AlphaFoldDB" id="A0A1G6T9W1"/>
<accession>A0A1G6T9W1</accession>
<gene>
    <name evidence="1" type="ORF">SAMN05216337_100984</name>
</gene>
<proteinExistence type="predicted"/>
<dbReference type="EMBL" id="FMZW01000009">
    <property type="protein sequence ID" value="SDD25809.1"/>
    <property type="molecule type" value="Genomic_DNA"/>
</dbReference>
<protein>
    <submittedName>
        <fullName evidence="1">Uncharacterized protein</fullName>
    </submittedName>
</protein>
<dbReference type="Proteomes" id="UP000199245">
    <property type="component" value="Unassembled WGS sequence"/>
</dbReference>
<evidence type="ECO:0000313" key="1">
    <source>
        <dbReference type="EMBL" id="SDD25809.1"/>
    </source>
</evidence>
<dbReference type="RefSeq" id="WP_143029543.1">
    <property type="nucleotide sequence ID" value="NZ_FMZW01000009.1"/>
</dbReference>
<sequence length="72" mass="7728">MDHLLFTFLLDLGLVGIALLCLGEKLLPVVPSYVLLVSFGLTVVQDIAGLRLDAGIGAGCDRLVRAWPDHRA</sequence>
<evidence type="ECO:0000313" key="2">
    <source>
        <dbReference type="Proteomes" id="UP000199245"/>
    </source>
</evidence>
<name>A0A1G6T9W1_9BRAD</name>
<organism evidence="1 2">
    <name type="scientific">Bradyrhizobium brasilense</name>
    <dbReference type="NCBI Taxonomy" id="1419277"/>
    <lineage>
        <taxon>Bacteria</taxon>
        <taxon>Pseudomonadati</taxon>
        <taxon>Pseudomonadota</taxon>
        <taxon>Alphaproteobacteria</taxon>
        <taxon>Hyphomicrobiales</taxon>
        <taxon>Nitrobacteraceae</taxon>
        <taxon>Bradyrhizobium</taxon>
    </lineage>
</organism>